<evidence type="ECO:0000259" key="8">
    <source>
        <dbReference type="PROSITE" id="PS52029"/>
    </source>
</evidence>
<dbReference type="RefSeq" id="WP_097553351.1">
    <property type="nucleotide sequence ID" value="NZ_PCMW01000011.1"/>
</dbReference>
<name>A0A2H3KEG5_9FLAO</name>
<dbReference type="SUPFAM" id="SSF141523">
    <property type="entry name" value="L,D-transpeptidase catalytic domain-like"/>
    <property type="match status" value="1"/>
</dbReference>
<sequence>MKKSLLLVCIIIVSCQFRNTELASDGITLIQLFDNTEKLKIDSTLILQTNNSTLLDFYRKNDFNTVWQSEIIRKNILSELHNCHLEGLDPMDYRLNVLQQFEEKHLFLNDAEMVNYDIQLTNSLQDYLTHVSIGKLNPKKIYSDWDLKPKEFDVNEIINTALKENFENKPFESVKPTNKNYVDLKKALQIIDQLPNDYTTPLSFKMKEKIKPNDKHTKINWIKKRLMYWDYLSKNDSINNVFDKETVAAIRLFQKNNGLISDGIIGKSTVTALNFNKSERREQIIANLERWRWFPNEWSAHYALVNIPNYHLNVYKDNELVQNYKIIVGTDKRKSPVLTSKLASVVFNPTWTVPPTIIKEDLIPEMNKSKSYLNKMKIIAYDYKKRRINPWLWKEVDAFKYTYVQDPGIHNSLGLMKILFKNKYAVYLHDTNHKDGFSKNIRSFSSGCTRVENPLLLAKYVLNDTVNYNNVKIDSIIQLKKTKIIPIKASINYYQLYYTAWLEGKHLAFREDIYNLDAELYCKLRNKSY</sequence>
<evidence type="ECO:0000256" key="5">
    <source>
        <dbReference type="ARBA" id="ARBA00022984"/>
    </source>
</evidence>
<dbReference type="EMBL" id="PCMW01000011">
    <property type="protein sequence ID" value="PDS26606.1"/>
    <property type="molecule type" value="Genomic_DNA"/>
</dbReference>
<dbReference type="GO" id="GO:0071555">
    <property type="term" value="P:cell wall organization"/>
    <property type="evidence" value="ECO:0007669"/>
    <property type="project" value="UniProtKB-UniRule"/>
</dbReference>
<dbReference type="Gene3D" id="2.40.440.10">
    <property type="entry name" value="L,D-transpeptidase catalytic domain-like"/>
    <property type="match status" value="1"/>
</dbReference>
<evidence type="ECO:0000256" key="4">
    <source>
        <dbReference type="ARBA" id="ARBA00022960"/>
    </source>
</evidence>
<dbReference type="Pfam" id="PF20142">
    <property type="entry name" value="Scaffold"/>
    <property type="match status" value="1"/>
</dbReference>
<keyword evidence="4 7" id="KW-0133">Cell shape</keyword>
<accession>A0A2H3KEG5</accession>
<dbReference type="PANTHER" id="PTHR41533:SF2">
    <property type="entry name" value="BLR7131 PROTEIN"/>
    <property type="match status" value="1"/>
</dbReference>
<dbReference type="InterPro" id="IPR038063">
    <property type="entry name" value="Transpep_catalytic_dom"/>
</dbReference>
<evidence type="ECO:0000256" key="1">
    <source>
        <dbReference type="ARBA" id="ARBA00004752"/>
    </source>
</evidence>
<dbReference type="InterPro" id="IPR036365">
    <property type="entry name" value="PGBD-like_sf"/>
</dbReference>
<dbReference type="GO" id="GO:0004180">
    <property type="term" value="F:carboxypeptidase activity"/>
    <property type="evidence" value="ECO:0007669"/>
    <property type="project" value="UniProtKB-ARBA"/>
</dbReference>
<comment type="caution">
    <text evidence="9">The sequence shown here is derived from an EMBL/GenBank/DDBJ whole genome shotgun (WGS) entry which is preliminary data.</text>
</comment>
<feature type="domain" description="L,D-TPase catalytic" evidence="8">
    <location>
        <begin position="301"/>
        <end position="476"/>
    </location>
</feature>
<dbReference type="InterPro" id="IPR045380">
    <property type="entry name" value="LD_TPept_scaffold_dom"/>
</dbReference>
<protein>
    <submittedName>
        <fullName evidence="9">Peptidoglycan-binding protein</fullName>
    </submittedName>
</protein>
<evidence type="ECO:0000256" key="7">
    <source>
        <dbReference type="PROSITE-ProRule" id="PRU01373"/>
    </source>
</evidence>
<dbReference type="PANTHER" id="PTHR41533">
    <property type="entry name" value="L,D-TRANSPEPTIDASE HI_1667-RELATED"/>
    <property type="match status" value="1"/>
</dbReference>
<feature type="active site" description="Proton donor/acceptor" evidence="7">
    <location>
        <position position="429"/>
    </location>
</feature>
<evidence type="ECO:0000313" key="10">
    <source>
        <dbReference type="Proteomes" id="UP000220828"/>
    </source>
</evidence>
<dbReference type="UniPathway" id="UPA00219"/>
<dbReference type="PROSITE" id="PS51257">
    <property type="entry name" value="PROKAR_LIPOPROTEIN"/>
    <property type="match status" value="1"/>
</dbReference>
<organism evidence="9 10">
    <name type="scientific">Flavobacterium branchiophilum</name>
    <dbReference type="NCBI Taxonomy" id="55197"/>
    <lineage>
        <taxon>Bacteria</taxon>
        <taxon>Pseudomonadati</taxon>
        <taxon>Bacteroidota</taxon>
        <taxon>Flavobacteriia</taxon>
        <taxon>Flavobacteriales</taxon>
        <taxon>Flavobacteriaceae</taxon>
        <taxon>Flavobacterium</taxon>
    </lineage>
</organism>
<dbReference type="InterPro" id="IPR005490">
    <property type="entry name" value="LD_TPept_cat_dom"/>
</dbReference>
<comment type="similarity">
    <text evidence="2">Belongs to the YkuD family.</text>
</comment>
<keyword evidence="6 7" id="KW-0961">Cell wall biogenesis/degradation</keyword>
<keyword evidence="5 7" id="KW-0573">Peptidoglycan synthesis</keyword>
<evidence type="ECO:0000256" key="3">
    <source>
        <dbReference type="ARBA" id="ARBA00022679"/>
    </source>
</evidence>
<dbReference type="Gene3D" id="1.10.101.10">
    <property type="entry name" value="PGBD-like superfamily/PGBD"/>
    <property type="match status" value="1"/>
</dbReference>
<keyword evidence="3" id="KW-0808">Transferase</keyword>
<comment type="pathway">
    <text evidence="1 7">Cell wall biogenesis; peptidoglycan biosynthesis.</text>
</comment>
<dbReference type="Pfam" id="PF03734">
    <property type="entry name" value="YkuD"/>
    <property type="match status" value="1"/>
</dbReference>
<dbReference type="CDD" id="cd16913">
    <property type="entry name" value="YkuD_like"/>
    <property type="match status" value="1"/>
</dbReference>
<evidence type="ECO:0000256" key="2">
    <source>
        <dbReference type="ARBA" id="ARBA00005992"/>
    </source>
</evidence>
<feature type="active site" description="Nucleophile" evidence="7">
    <location>
        <position position="448"/>
    </location>
</feature>
<dbReference type="SUPFAM" id="SSF47090">
    <property type="entry name" value="PGBD-like"/>
    <property type="match status" value="1"/>
</dbReference>
<evidence type="ECO:0000313" key="9">
    <source>
        <dbReference type="EMBL" id="PDS26606.1"/>
    </source>
</evidence>
<dbReference type="GO" id="GO:0009252">
    <property type="term" value="P:peptidoglycan biosynthetic process"/>
    <property type="evidence" value="ECO:0007669"/>
    <property type="project" value="UniProtKB-UniPathway"/>
</dbReference>
<dbReference type="Proteomes" id="UP000220828">
    <property type="component" value="Unassembled WGS sequence"/>
</dbReference>
<dbReference type="Pfam" id="PF01471">
    <property type="entry name" value="PG_binding_1"/>
    <property type="match status" value="1"/>
</dbReference>
<reference evidence="9 10" key="1">
    <citation type="submission" date="2017-09" db="EMBL/GenBank/DDBJ databases">
        <title>Whole genomes of Flavobacteriaceae.</title>
        <authorList>
            <person name="Stine C."/>
            <person name="Li C."/>
            <person name="Tadesse D."/>
        </authorList>
    </citation>
    <scope>NUCLEOTIDE SEQUENCE [LARGE SCALE GENOMIC DNA]</scope>
    <source>
        <strain evidence="9 10">ATCC 35036</strain>
    </source>
</reference>
<dbReference type="InterPro" id="IPR052905">
    <property type="entry name" value="LD-transpeptidase_YkuD-like"/>
</dbReference>
<dbReference type="GO" id="GO:0008360">
    <property type="term" value="P:regulation of cell shape"/>
    <property type="evidence" value="ECO:0007669"/>
    <property type="project" value="UniProtKB-UniRule"/>
</dbReference>
<dbReference type="GO" id="GO:0016740">
    <property type="term" value="F:transferase activity"/>
    <property type="evidence" value="ECO:0007669"/>
    <property type="project" value="UniProtKB-KW"/>
</dbReference>
<dbReference type="AlphaFoldDB" id="A0A2H3KEG5"/>
<gene>
    <name evidence="9" type="ORF">B0A77_01845</name>
</gene>
<evidence type="ECO:0000256" key="6">
    <source>
        <dbReference type="ARBA" id="ARBA00023316"/>
    </source>
</evidence>
<proteinExistence type="inferred from homology"/>
<dbReference type="InterPro" id="IPR002477">
    <property type="entry name" value="Peptidoglycan-bd-like"/>
</dbReference>
<dbReference type="InterPro" id="IPR036366">
    <property type="entry name" value="PGBDSf"/>
</dbReference>
<dbReference type="PROSITE" id="PS52029">
    <property type="entry name" value="LD_TPASE"/>
    <property type="match status" value="1"/>
</dbReference>
<dbReference type="OrthoDB" id="9778545at2"/>